<dbReference type="InterPro" id="IPR015413">
    <property type="entry name" value="Methionyl/Leucyl_tRNA_Synth"/>
</dbReference>
<dbReference type="GO" id="GO:0005829">
    <property type="term" value="C:cytosol"/>
    <property type="evidence" value="ECO:0007669"/>
    <property type="project" value="TreeGrafter"/>
</dbReference>
<feature type="domain" description="Leucyl-tRNA synthetase editing" evidence="14">
    <location>
        <begin position="221"/>
        <end position="405"/>
    </location>
</feature>
<dbReference type="Gene3D" id="3.40.50.620">
    <property type="entry name" value="HUPs"/>
    <property type="match status" value="2"/>
</dbReference>
<dbReference type="CDD" id="cd00812">
    <property type="entry name" value="LeuRS_core"/>
    <property type="match status" value="1"/>
</dbReference>
<dbReference type="InterPro" id="IPR002300">
    <property type="entry name" value="aa-tRNA-synth_Ia"/>
</dbReference>
<dbReference type="GO" id="GO:0004823">
    <property type="term" value="F:leucine-tRNA ligase activity"/>
    <property type="evidence" value="ECO:0007669"/>
    <property type="project" value="UniProtKB-UniRule"/>
</dbReference>
<dbReference type="Gene3D" id="3.10.20.590">
    <property type="match status" value="1"/>
</dbReference>
<dbReference type="AlphaFoldDB" id="A0A7X9WXQ6"/>
<evidence type="ECO:0000256" key="8">
    <source>
        <dbReference type="ARBA" id="ARBA00047469"/>
    </source>
</evidence>
<feature type="domain" description="Methionyl/Leucyl tRNA synthetase" evidence="13">
    <location>
        <begin position="40"/>
        <end position="171"/>
    </location>
</feature>
<comment type="caution">
    <text evidence="15">The sequence shown here is derived from an EMBL/GenBank/DDBJ whole genome shotgun (WGS) entry which is preliminary data.</text>
</comment>
<sequence length="842" mass="93421">MQRRFNPLEADARWQATWDERQSFKADDASPKPRSYVLEMFPYPSGRIHIGHVRNYSMGDVLARFRRMTGHEVLHPMGWDAFGMPAENAAMEKKVHPGTWTRSNIANMRAQLKKLGFAIDWSRELATCEPDYYGHEQALFLDMLEAGLVYRKESAVNWDPVDMTVLANEQVIDGRGWRSGALVEKRKLSQWFLKITQFADDLVAGLATLDQWPDKVKLMQENWIGKSVGLQFHFEPVAPFDSRIDVYSTRPDTIFGASFVAIAADHPIAQAVAANNPDAVAFIETCKAGGTTAAELETAEKLGFDTGLSVAHPFDPDWHLPVFIANFVLMDYGTGAVMGVPAHDQRDLDFARKYMLPVERVVAPEGEADKPIHDEAYTGPGKLVNSRFLDGMSVDEAKAAVIARAESEGWGAGKTVFRLRDWGVSRQRYWGTPIPVIHCATCGPVGVPKDQLPVVLPEDVTFDIPGNPLDRHPTWKHVTCPSCGKPAVRETDTLDTFADSSWYFIRFASQPSEKPFDRETVEKWLPVGQYIGGVEHAILHLLYARFWTRALQHMGQLGFAEPFTGLFTQGMVTHETYSREQGEGLPPVYFAPGEIDRTSEGATLIADAAPVEVGRVIKMSKSKKNVVDPDDIIAQYGADAVRWFMLSDSPPERDLPWTEAGIEGSWRFVNRVWRLFGDYDTAAEGQDKALDRKLHQTVDGIARDIEALGFNKAVAKIYELVNAIEKAKPSASRTAAIRGLALLVAPMTPHLAEEGWAEMNGEGLIADAAWPPVDPALLVDDEVTIACQVMGKLRDTITVPKGTAKDELERLALAAPNVIRTLDGATPKKIIVVPDRLVNLVI</sequence>
<dbReference type="FunFam" id="1.10.730.10:FF:000002">
    <property type="entry name" value="Leucine--tRNA ligase"/>
    <property type="match status" value="1"/>
</dbReference>
<dbReference type="SUPFAM" id="SSF47323">
    <property type="entry name" value="Anticodon-binding domain of a subclass of class I aminoacyl-tRNA synthetases"/>
    <property type="match status" value="1"/>
</dbReference>
<evidence type="ECO:0000256" key="10">
    <source>
        <dbReference type="RuleBase" id="RU363035"/>
    </source>
</evidence>
<accession>A0A7X9WXQ6</accession>
<evidence type="ECO:0000259" key="11">
    <source>
        <dbReference type="Pfam" id="PF00133"/>
    </source>
</evidence>
<dbReference type="Proteomes" id="UP000519023">
    <property type="component" value="Unassembled WGS sequence"/>
</dbReference>
<dbReference type="PROSITE" id="PS00178">
    <property type="entry name" value="AA_TRNA_LIGASE_I"/>
    <property type="match status" value="1"/>
</dbReference>
<dbReference type="InterPro" id="IPR009080">
    <property type="entry name" value="tRNAsynth_Ia_anticodon-bd"/>
</dbReference>
<dbReference type="EC" id="6.1.1.4" evidence="9"/>
<feature type="short sequence motif" description="'KMSKS' region" evidence="9">
    <location>
        <begin position="618"/>
        <end position="622"/>
    </location>
</feature>
<feature type="domain" description="Aminoacyl-tRNA synthetase class Ia" evidence="11">
    <location>
        <begin position="419"/>
        <end position="575"/>
    </location>
</feature>
<evidence type="ECO:0000256" key="4">
    <source>
        <dbReference type="ARBA" id="ARBA00022741"/>
    </source>
</evidence>
<dbReference type="Pfam" id="PF00133">
    <property type="entry name" value="tRNA-synt_1"/>
    <property type="match status" value="2"/>
</dbReference>
<reference evidence="15 16" key="1">
    <citation type="submission" date="2020-04" db="EMBL/GenBank/DDBJ databases">
        <title>Sphingobium sp. AR-3-1 isolated from Arctic soil.</title>
        <authorList>
            <person name="Dahal R.H."/>
            <person name="Chaudhary D.K."/>
        </authorList>
    </citation>
    <scope>NUCLEOTIDE SEQUENCE [LARGE SCALE GENOMIC DNA]</scope>
    <source>
        <strain evidence="15 16">AR-3-1</strain>
    </source>
</reference>
<dbReference type="SUPFAM" id="SSF50677">
    <property type="entry name" value="ValRS/IleRS/LeuRS editing domain"/>
    <property type="match status" value="1"/>
</dbReference>
<dbReference type="HAMAP" id="MF_00049_B">
    <property type="entry name" value="Leu_tRNA_synth_B"/>
    <property type="match status" value="1"/>
</dbReference>
<dbReference type="GO" id="GO:0005524">
    <property type="term" value="F:ATP binding"/>
    <property type="evidence" value="ECO:0007669"/>
    <property type="project" value="UniProtKB-UniRule"/>
</dbReference>
<dbReference type="GO" id="GO:0002161">
    <property type="term" value="F:aminoacyl-tRNA deacylase activity"/>
    <property type="evidence" value="ECO:0007669"/>
    <property type="project" value="InterPro"/>
</dbReference>
<feature type="binding site" evidence="9">
    <location>
        <position position="621"/>
    </location>
    <ligand>
        <name>ATP</name>
        <dbReference type="ChEBI" id="CHEBI:30616"/>
    </ligand>
</feature>
<comment type="subcellular location">
    <subcellularLocation>
        <location evidence="9">Cytoplasm</location>
    </subcellularLocation>
</comment>
<dbReference type="InterPro" id="IPR009008">
    <property type="entry name" value="Val/Leu/Ile-tRNA-synth_edit"/>
</dbReference>
<evidence type="ECO:0000313" key="15">
    <source>
        <dbReference type="EMBL" id="NML11804.1"/>
    </source>
</evidence>
<dbReference type="InterPro" id="IPR014729">
    <property type="entry name" value="Rossmann-like_a/b/a_fold"/>
</dbReference>
<dbReference type="Gene3D" id="2.20.28.290">
    <property type="match status" value="1"/>
</dbReference>
<dbReference type="InterPro" id="IPR001412">
    <property type="entry name" value="aa-tRNA-synth_I_CS"/>
</dbReference>
<keyword evidence="16" id="KW-1185">Reference proteome</keyword>
<dbReference type="Pfam" id="PF08264">
    <property type="entry name" value="Anticodon_1"/>
    <property type="match status" value="1"/>
</dbReference>
<keyword evidence="5 9" id="KW-0067">ATP-binding</keyword>
<keyword evidence="3 9" id="KW-0436">Ligase</keyword>
<organism evidence="15 16">
    <name type="scientific">Sphingobium psychrophilum</name>
    <dbReference type="NCBI Taxonomy" id="2728834"/>
    <lineage>
        <taxon>Bacteria</taxon>
        <taxon>Pseudomonadati</taxon>
        <taxon>Pseudomonadota</taxon>
        <taxon>Alphaproteobacteria</taxon>
        <taxon>Sphingomonadales</taxon>
        <taxon>Sphingomonadaceae</taxon>
        <taxon>Sphingobium</taxon>
    </lineage>
</organism>
<dbReference type="PANTHER" id="PTHR43740:SF2">
    <property type="entry name" value="LEUCINE--TRNA LIGASE, MITOCHONDRIAL"/>
    <property type="match status" value="1"/>
</dbReference>
<dbReference type="Pfam" id="PF13603">
    <property type="entry name" value="tRNA-synt_1_2"/>
    <property type="match status" value="1"/>
</dbReference>
<dbReference type="Pfam" id="PF09334">
    <property type="entry name" value="tRNA-synt_1g"/>
    <property type="match status" value="1"/>
</dbReference>
<evidence type="ECO:0000313" key="16">
    <source>
        <dbReference type="Proteomes" id="UP000519023"/>
    </source>
</evidence>
<keyword evidence="7 9" id="KW-0030">Aminoacyl-tRNA synthetase</keyword>
<dbReference type="SUPFAM" id="SSF52374">
    <property type="entry name" value="Nucleotidylyl transferase"/>
    <property type="match status" value="1"/>
</dbReference>
<evidence type="ECO:0000256" key="1">
    <source>
        <dbReference type="ARBA" id="ARBA00005594"/>
    </source>
</evidence>
<keyword evidence="6 9" id="KW-0648">Protein biosynthesis</keyword>
<evidence type="ECO:0000256" key="3">
    <source>
        <dbReference type="ARBA" id="ARBA00022598"/>
    </source>
</evidence>
<evidence type="ECO:0000256" key="7">
    <source>
        <dbReference type="ARBA" id="ARBA00023146"/>
    </source>
</evidence>
<feature type="domain" description="Methionyl/Valyl/Leucyl/Isoleucyl-tRNA synthetase anticodon-binding" evidence="12">
    <location>
        <begin position="687"/>
        <end position="805"/>
    </location>
</feature>
<name>A0A7X9WXQ6_9SPHN</name>
<comment type="similarity">
    <text evidence="1 9 10">Belongs to the class-I aminoacyl-tRNA synthetase family.</text>
</comment>
<comment type="catalytic activity">
    <reaction evidence="8 9">
        <text>tRNA(Leu) + L-leucine + ATP = L-leucyl-tRNA(Leu) + AMP + diphosphate</text>
        <dbReference type="Rhea" id="RHEA:11688"/>
        <dbReference type="Rhea" id="RHEA-COMP:9613"/>
        <dbReference type="Rhea" id="RHEA-COMP:9622"/>
        <dbReference type="ChEBI" id="CHEBI:30616"/>
        <dbReference type="ChEBI" id="CHEBI:33019"/>
        <dbReference type="ChEBI" id="CHEBI:57427"/>
        <dbReference type="ChEBI" id="CHEBI:78442"/>
        <dbReference type="ChEBI" id="CHEBI:78494"/>
        <dbReference type="ChEBI" id="CHEBI:456215"/>
        <dbReference type="EC" id="6.1.1.4"/>
    </reaction>
</comment>
<dbReference type="Gene3D" id="1.10.730.10">
    <property type="entry name" value="Isoleucyl-tRNA Synthetase, Domain 1"/>
    <property type="match status" value="2"/>
</dbReference>
<evidence type="ECO:0000256" key="9">
    <source>
        <dbReference type="HAMAP-Rule" id="MF_00049"/>
    </source>
</evidence>
<gene>
    <name evidence="9" type="primary">leuS</name>
    <name evidence="15" type="ORF">HHL08_16875</name>
</gene>
<dbReference type="RefSeq" id="WP_169574240.1">
    <property type="nucleotide sequence ID" value="NZ_JABBFV010000013.1"/>
</dbReference>
<dbReference type="InterPro" id="IPR013155">
    <property type="entry name" value="M/V/L/I-tRNA-synth_anticd-bd"/>
</dbReference>
<keyword evidence="2 9" id="KW-0963">Cytoplasm</keyword>
<evidence type="ECO:0000256" key="6">
    <source>
        <dbReference type="ARBA" id="ARBA00022917"/>
    </source>
</evidence>
<evidence type="ECO:0000259" key="13">
    <source>
        <dbReference type="Pfam" id="PF09334"/>
    </source>
</evidence>
<evidence type="ECO:0000259" key="14">
    <source>
        <dbReference type="Pfam" id="PF13603"/>
    </source>
</evidence>
<evidence type="ECO:0000259" key="12">
    <source>
        <dbReference type="Pfam" id="PF08264"/>
    </source>
</evidence>
<evidence type="ECO:0000256" key="2">
    <source>
        <dbReference type="ARBA" id="ARBA00022490"/>
    </source>
</evidence>
<feature type="short sequence motif" description="'HIGH' region" evidence="9">
    <location>
        <begin position="42"/>
        <end position="52"/>
    </location>
</feature>
<protein>
    <recommendedName>
        <fullName evidence="9">Leucine--tRNA ligase</fullName>
        <ecNumber evidence="9">6.1.1.4</ecNumber>
    </recommendedName>
    <alternativeName>
        <fullName evidence="9">Leucyl-tRNA synthetase</fullName>
        <shortName evidence="9">LeuRS</shortName>
    </alternativeName>
</protein>
<dbReference type="InterPro" id="IPR002302">
    <property type="entry name" value="Leu-tRNA-ligase"/>
</dbReference>
<dbReference type="NCBIfam" id="TIGR00396">
    <property type="entry name" value="leuS_bact"/>
    <property type="match status" value="1"/>
</dbReference>
<feature type="domain" description="Aminoacyl-tRNA synthetase class Ia" evidence="11">
    <location>
        <begin position="618"/>
        <end position="656"/>
    </location>
</feature>
<dbReference type="EMBL" id="JABBFV010000013">
    <property type="protein sequence ID" value="NML11804.1"/>
    <property type="molecule type" value="Genomic_DNA"/>
</dbReference>
<dbReference type="GO" id="GO:0006429">
    <property type="term" value="P:leucyl-tRNA aminoacylation"/>
    <property type="evidence" value="ECO:0007669"/>
    <property type="project" value="UniProtKB-UniRule"/>
</dbReference>
<dbReference type="CDD" id="cd07958">
    <property type="entry name" value="Anticodon_Ia_Leu_BEm"/>
    <property type="match status" value="1"/>
</dbReference>
<dbReference type="InterPro" id="IPR025709">
    <property type="entry name" value="Leu_tRNA-synth_edit"/>
</dbReference>
<evidence type="ECO:0000256" key="5">
    <source>
        <dbReference type="ARBA" id="ARBA00022840"/>
    </source>
</evidence>
<proteinExistence type="inferred from homology"/>
<keyword evidence="4 9" id="KW-0547">Nucleotide-binding</keyword>
<dbReference type="PRINTS" id="PR00985">
    <property type="entry name" value="TRNASYNTHLEU"/>
</dbReference>
<dbReference type="PANTHER" id="PTHR43740">
    <property type="entry name" value="LEUCYL-TRNA SYNTHETASE"/>
    <property type="match status" value="1"/>
</dbReference>